<evidence type="ECO:0000256" key="1">
    <source>
        <dbReference type="SAM" id="Coils"/>
    </source>
</evidence>
<dbReference type="KEGG" id="kpul:GXN76_13200"/>
<dbReference type="Proteomes" id="UP000503088">
    <property type="component" value="Chromosome"/>
</dbReference>
<dbReference type="AlphaFoldDB" id="A0A7D4C875"/>
<gene>
    <name evidence="4" type="ORF">GXN76_13200</name>
</gene>
<feature type="compositionally biased region" description="Acidic residues" evidence="2">
    <location>
        <begin position="134"/>
        <end position="146"/>
    </location>
</feature>
<feature type="region of interest" description="Disordered" evidence="2">
    <location>
        <begin position="124"/>
        <end position="180"/>
    </location>
</feature>
<dbReference type="EMBL" id="CP048104">
    <property type="protein sequence ID" value="QKG85336.1"/>
    <property type="molecule type" value="Genomic_DNA"/>
</dbReference>
<accession>A0A7D4C875</accession>
<evidence type="ECO:0000256" key="2">
    <source>
        <dbReference type="SAM" id="MobiDB-lite"/>
    </source>
</evidence>
<evidence type="ECO:0000313" key="5">
    <source>
        <dbReference type="Proteomes" id="UP000503088"/>
    </source>
</evidence>
<keyword evidence="3" id="KW-1133">Transmembrane helix</keyword>
<dbReference type="RefSeq" id="WP_173223899.1">
    <property type="nucleotide sequence ID" value="NZ_CP048104.1"/>
</dbReference>
<sequence length="316" mass="36658">MDWNKKIRPRGWYQSGKTLLWIWLGGSVLLSVLFLSFLYPLHTHLESLHKETEEAKAYLKQHGDVLHPDYQLPPEPTAEELLELQGQLPTDFQASRLLLQLQKAVKAAGAEWVEMRSAEKWKELKPMEMLPSSDDSDLEEEDEEADQEKQEQEESLDAKAEQSESAKNESQADIHDSEGDAEKRLKEIQALLPKDHRIQPFWVDLYVQGSYEDVPELLEELDQLERRVIVAEWEYIGEKGEPANIRIRFAAFTYEDPRLKGLPNLPDLEGSDDQETTTPSTPKKKKEEKEKSQDELIQELIRDLDRTLEEEEEKLP</sequence>
<protein>
    <submittedName>
        <fullName evidence="4">Uncharacterized protein</fullName>
    </submittedName>
</protein>
<feature type="coiled-coil region" evidence="1">
    <location>
        <begin position="207"/>
        <end position="234"/>
    </location>
</feature>
<name>A0A7D4C875_9BACL</name>
<keyword evidence="3" id="KW-0472">Membrane</keyword>
<keyword evidence="3" id="KW-0812">Transmembrane</keyword>
<proteinExistence type="predicted"/>
<feature type="compositionally biased region" description="Basic and acidic residues" evidence="2">
    <location>
        <begin position="147"/>
        <end position="180"/>
    </location>
</feature>
<keyword evidence="5" id="KW-1185">Reference proteome</keyword>
<reference evidence="4 5" key="1">
    <citation type="submission" date="2020-01" db="EMBL/GenBank/DDBJ databases">
        <authorList>
            <person name="Gulvik C.A."/>
            <person name="Batra D.G."/>
        </authorList>
    </citation>
    <scope>NUCLEOTIDE SEQUENCE [LARGE SCALE GENOMIC DNA]</scope>
    <source>
        <strain evidence="4 5">W9323</strain>
    </source>
</reference>
<organism evidence="4 5">
    <name type="scientific">Kroppenstedtia pulmonis</name>
    <dbReference type="NCBI Taxonomy" id="1380685"/>
    <lineage>
        <taxon>Bacteria</taxon>
        <taxon>Bacillati</taxon>
        <taxon>Bacillota</taxon>
        <taxon>Bacilli</taxon>
        <taxon>Bacillales</taxon>
        <taxon>Thermoactinomycetaceae</taxon>
        <taxon>Kroppenstedtia</taxon>
    </lineage>
</organism>
<feature type="compositionally biased region" description="Basic and acidic residues" evidence="2">
    <location>
        <begin position="285"/>
        <end position="296"/>
    </location>
</feature>
<evidence type="ECO:0000256" key="3">
    <source>
        <dbReference type="SAM" id="Phobius"/>
    </source>
</evidence>
<feature type="region of interest" description="Disordered" evidence="2">
    <location>
        <begin position="259"/>
        <end position="296"/>
    </location>
</feature>
<feature type="transmembrane region" description="Helical" evidence="3">
    <location>
        <begin position="20"/>
        <end position="41"/>
    </location>
</feature>
<keyword evidence="1" id="KW-0175">Coiled coil</keyword>
<evidence type="ECO:0000313" key="4">
    <source>
        <dbReference type="EMBL" id="QKG85336.1"/>
    </source>
</evidence>